<evidence type="ECO:0000256" key="11">
    <source>
        <dbReference type="ARBA" id="ARBA00023002"/>
    </source>
</evidence>
<comment type="pathway">
    <text evidence="3 13">Cofactor biosynthesis; riboflavin biosynthesis; 5-amino-6-(D-ribitylamino)uracil from GTP: step 3/4.</text>
</comment>
<accession>A0A1B9F9B6</accession>
<comment type="similarity">
    <text evidence="4 13">In the N-terminal section; belongs to the cytidine and deoxycytidylate deaminase family.</text>
</comment>
<dbReference type="Pfam" id="PF00383">
    <property type="entry name" value="dCMP_cyt_deam_1"/>
    <property type="match status" value="1"/>
</dbReference>
<keyword evidence="7 13" id="KW-0479">Metal-binding</keyword>
<keyword evidence="8 13" id="KW-0378">Hydrolase</keyword>
<keyword evidence="9 13" id="KW-0862">Zinc</keyword>
<evidence type="ECO:0000313" key="19">
    <source>
        <dbReference type="Proteomes" id="UP000093080"/>
    </source>
</evidence>
<evidence type="ECO:0000256" key="7">
    <source>
        <dbReference type="ARBA" id="ARBA00022723"/>
    </source>
</evidence>
<feature type="binding site" evidence="15">
    <location>
        <position position="211"/>
    </location>
    <ligand>
        <name>substrate</name>
    </ligand>
</feature>
<dbReference type="GO" id="GO:0008270">
    <property type="term" value="F:zinc ion binding"/>
    <property type="evidence" value="ECO:0007669"/>
    <property type="project" value="InterPro"/>
</dbReference>
<gene>
    <name evidence="18" type="ORF">DBT_0333</name>
</gene>
<protein>
    <recommendedName>
        <fullName evidence="13">Riboflavin biosynthesis protein RibD</fullName>
    </recommendedName>
    <domain>
        <recommendedName>
            <fullName evidence="13">Diaminohydroxyphosphoribosylaminopyrimidine deaminase</fullName>
            <shortName evidence="13">DRAP deaminase</shortName>
            <ecNumber evidence="13">3.5.4.26</ecNumber>
        </recommendedName>
        <alternativeName>
            <fullName evidence="13">Riboflavin-specific deaminase</fullName>
        </alternativeName>
    </domain>
    <domain>
        <recommendedName>
            <fullName evidence="13">5-amino-6-(5-phosphoribosylamino)uracil reductase</fullName>
            <ecNumber evidence="13">1.1.1.193</ecNumber>
        </recommendedName>
        <alternativeName>
            <fullName evidence="13">HTP reductase</fullName>
        </alternativeName>
    </domain>
</protein>
<evidence type="ECO:0000256" key="1">
    <source>
        <dbReference type="ARBA" id="ARBA00002151"/>
    </source>
</evidence>
<feature type="binding site" evidence="16">
    <location>
        <position position="82"/>
    </location>
    <ligand>
        <name>Zn(2+)</name>
        <dbReference type="ChEBI" id="CHEBI:29105"/>
        <note>catalytic</note>
    </ligand>
</feature>
<dbReference type="Gene3D" id="3.40.430.10">
    <property type="entry name" value="Dihydrofolate Reductase, subunit A"/>
    <property type="match status" value="1"/>
</dbReference>
<keyword evidence="10 13" id="KW-0521">NADP</keyword>
<dbReference type="GO" id="GO:0008835">
    <property type="term" value="F:diaminohydroxyphosphoribosylaminopyrimidine deaminase activity"/>
    <property type="evidence" value="ECO:0007669"/>
    <property type="project" value="UniProtKB-EC"/>
</dbReference>
<feature type="binding site" evidence="15">
    <location>
        <position position="203"/>
    </location>
    <ligand>
        <name>substrate</name>
    </ligand>
</feature>
<dbReference type="NCBIfam" id="TIGR00326">
    <property type="entry name" value="eubact_ribD"/>
    <property type="match status" value="1"/>
</dbReference>
<dbReference type="EC" id="3.5.4.26" evidence="13"/>
<dbReference type="PANTHER" id="PTHR38011:SF7">
    <property type="entry name" value="2,5-DIAMINO-6-RIBOSYLAMINO-4(3H)-PYRIMIDINONE 5'-PHOSPHATE REDUCTASE"/>
    <property type="match status" value="1"/>
</dbReference>
<dbReference type="InterPro" id="IPR002734">
    <property type="entry name" value="RibDG_C"/>
</dbReference>
<dbReference type="Gene3D" id="3.40.140.10">
    <property type="entry name" value="Cytidine Deaminase, domain 2"/>
    <property type="match status" value="1"/>
</dbReference>
<feature type="binding site" evidence="15">
    <location>
        <position position="161"/>
    </location>
    <ligand>
        <name>NADP(+)</name>
        <dbReference type="ChEBI" id="CHEBI:58349"/>
    </ligand>
</feature>
<evidence type="ECO:0000256" key="16">
    <source>
        <dbReference type="PIRSR" id="PIRSR006769-3"/>
    </source>
</evidence>
<evidence type="ECO:0000313" key="18">
    <source>
        <dbReference type="EMBL" id="OCC16516.1"/>
    </source>
</evidence>
<comment type="caution">
    <text evidence="18">The sequence shown here is derived from an EMBL/GenBank/DDBJ whole genome shotgun (WGS) entry which is preliminary data.</text>
</comment>
<comment type="pathway">
    <text evidence="2 13">Cofactor biosynthesis; riboflavin biosynthesis; 5-amino-6-(D-ribitylamino)uracil from GTP: step 2/4.</text>
</comment>
<dbReference type="NCBIfam" id="TIGR00227">
    <property type="entry name" value="ribD_Cterm"/>
    <property type="match status" value="1"/>
</dbReference>
<dbReference type="RefSeq" id="WP_244155274.1">
    <property type="nucleotide sequence ID" value="NZ_MAGO01000001.1"/>
</dbReference>
<dbReference type="InterPro" id="IPR016192">
    <property type="entry name" value="APOBEC/CMP_deaminase_Zn-bd"/>
</dbReference>
<dbReference type="PIRSF" id="PIRSF006769">
    <property type="entry name" value="RibD"/>
    <property type="match status" value="1"/>
</dbReference>
<dbReference type="InterPro" id="IPR024072">
    <property type="entry name" value="DHFR-like_dom_sf"/>
</dbReference>
<feature type="binding site" evidence="15">
    <location>
        <position position="175"/>
    </location>
    <ligand>
        <name>substrate</name>
    </ligand>
</feature>
<dbReference type="AlphaFoldDB" id="A0A1B9F9B6"/>
<feature type="domain" description="CMP/dCMP-type deaminase" evidence="17">
    <location>
        <begin position="8"/>
        <end position="130"/>
    </location>
</feature>
<evidence type="ECO:0000256" key="6">
    <source>
        <dbReference type="ARBA" id="ARBA00022619"/>
    </source>
</evidence>
<reference evidence="18 19" key="1">
    <citation type="submission" date="2016-06" db="EMBL/GenBank/DDBJ databases">
        <title>Respiratory ammonification of nitrate coupled to the oxidation of elemental sulfur in deep-sea autotrophic thermophilic bacteria.</title>
        <authorList>
            <person name="Slobodkina G.B."/>
            <person name="Mardanov A.V."/>
            <person name="Ravin N.V."/>
            <person name="Frolova A.A."/>
            <person name="Viryasiv M.B."/>
            <person name="Chernyh N.A."/>
            <person name="Bonch-Osmolovskaya E.A."/>
            <person name="Slobodkin A.I."/>
        </authorList>
    </citation>
    <scope>NUCLEOTIDE SEQUENCE [LARGE SCALE GENOMIC DNA]</scope>
    <source>
        <strain evidence="18 19">S69</strain>
    </source>
</reference>
<keyword evidence="19" id="KW-1185">Reference proteome</keyword>
<dbReference type="GO" id="GO:0009231">
    <property type="term" value="P:riboflavin biosynthetic process"/>
    <property type="evidence" value="ECO:0007669"/>
    <property type="project" value="UniProtKB-UniPathway"/>
</dbReference>
<feature type="binding site" evidence="15">
    <location>
        <position position="191"/>
    </location>
    <ligand>
        <name>substrate</name>
    </ligand>
</feature>
<dbReference type="UniPathway" id="UPA00275">
    <property type="reaction ID" value="UER00401"/>
</dbReference>
<evidence type="ECO:0000256" key="4">
    <source>
        <dbReference type="ARBA" id="ARBA00005259"/>
    </source>
</evidence>
<comment type="cofactor">
    <cofactor evidence="13 16">
        <name>Zn(2+)</name>
        <dbReference type="ChEBI" id="CHEBI:29105"/>
    </cofactor>
    <text evidence="13 16">Binds 1 zinc ion.</text>
</comment>
<organism evidence="18 19">
    <name type="scientific">Dissulfuribacter thermophilus</name>
    <dbReference type="NCBI Taxonomy" id="1156395"/>
    <lineage>
        <taxon>Bacteria</taxon>
        <taxon>Pseudomonadati</taxon>
        <taxon>Thermodesulfobacteriota</taxon>
        <taxon>Dissulfuribacteria</taxon>
        <taxon>Dissulfuribacterales</taxon>
        <taxon>Dissulfuribacteraceae</taxon>
        <taxon>Dissulfuribacter</taxon>
    </lineage>
</organism>
<dbReference type="InterPro" id="IPR050765">
    <property type="entry name" value="Riboflavin_Biosynth_HTPR"/>
</dbReference>
<dbReference type="GO" id="GO:0008703">
    <property type="term" value="F:5-amino-6-(5-phosphoribosylamino)uracil reductase activity"/>
    <property type="evidence" value="ECO:0007669"/>
    <property type="project" value="UniProtKB-EC"/>
</dbReference>
<feature type="binding site" evidence="15">
    <location>
        <position position="207"/>
    </location>
    <ligand>
        <name>NADP(+)</name>
        <dbReference type="ChEBI" id="CHEBI:58349"/>
    </ligand>
</feature>
<dbReference type="Pfam" id="PF01872">
    <property type="entry name" value="RibD_C"/>
    <property type="match status" value="1"/>
</dbReference>
<feature type="binding site" evidence="16">
    <location>
        <position position="91"/>
    </location>
    <ligand>
        <name>Zn(2+)</name>
        <dbReference type="ChEBI" id="CHEBI:29105"/>
        <note>catalytic</note>
    </ligand>
</feature>
<dbReference type="InterPro" id="IPR004794">
    <property type="entry name" value="Eubact_RibD"/>
</dbReference>
<evidence type="ECO:0000256" key="5">
    <source>
        <dbReference type="ARBA" id="ARBA00007417"/>
    </source>
</evidence>
<name>A0A1B9F9B6_9BACT</name>
<dbReference type="FunFam" id="3.40.140.10:FF:000025">
    <property type="entry name" value="Riboflavin biosynthesis protein RibD"/>
    <property type="match status" value="1"/>
</dbReference>
<evidence type="ECO:0000256" key="10">
    <source>
        <dbReference type="ARBA" id="ARBA00022857"/>
    </source>
</evidence>
<dbReference type="SUPFAM" id="SSF53597">
    <property type="entry name" value="Dihydrofolate reductase-like"/>
    <property type="match status" value="1"/>
</dbReference>
<dbReference type="PROSITE" id="PS00903">
    <property type="entry name" value="CYT_DCMP_DEAMINASES_1"/>
    <property type="match status" value="1"/>
</dbReference>
<feature type="binding site" evidence="15">
    <location>
        <position position="230"/>
    </location>
    <ligand>
        <name>NADP(+)</name>
        <dbReference type="ChEBI" id="CHEBI:58349"/>
    </ligand>
</feature>
<dbReference type="InterPro" id="IPR011549">
    <property type="entry name" value="RibD_C"/>
</dbReference>
<evidence type="ECO:0000256" key="2">
    <source>
        <dbReference type="ARBA" id="ARBA00004882"/>
    </source>
</evidence>
<keyword evidence="11 13" id="KW-0560">Oxidoreductase</keyword>
<dbReference type="Proteomes" id="UP000093080">
    <property type="component" value="Unassembled WGS sequence"/>
</dbReference>
<dbReference type="GO" id="GO:0050661">
    <property type="term" value="F:NADP binding"/>
    <property type="evidence" value="ECO:0007669"/>
    <property type="project" value="InterPro"/>
</dbReference>
<keyword evidence="6 13" id="KW-0686">Riboflavin biosynthesis</keyword>
<comment type="function">
    <text evidence="1 13">Converts 2,5-diamino-6-(ribosylamino)-4(3h)-pyrimidinone 5'-phosphate into 5-amino-6-(ribosylamino)-2,4(1h,3h)-pyrimidinedione 5'-phosphate.</text>
</comment>
<dbReference type="InterPro" id="IPR002125">
    <property type="entry name" value="CMP_dCMP_dom"/>
</dbReference>
<evidence type="ECO:0000256" key="15">
    <source>
        <dbReference type="PIRSR" id="PIRSR006769-2"/>
    </source>
</evidence>
<feature type="active site" description="Proton donor" evidence="14">
    <location>
        <position position="59"/>
    </location>
</feature>
<dbReference type="PANTHER" id="PTHR38011">
    <property type="entry name" value="DIHYDROFOLATE REDUCTASE FAMILY PROTEIN (AFU_ORTHOLOGUE AFUA_8G06820)"/>
    <property type="match status" value="1"/>
</dbReference>
<feature type="binding site" evidence="15">
    <location>
        <position position="177"/>
    </location>
    <ligand>
        <name>NADP(+)</name>
        <dbReference type="ChEBI" id="CHEBI:58349"/>
    </ligand>
</feature>
<evidence type="ECO:0000256" key="12">
    <source>
        <dbReference type="ARBA" id="ARBA00023268"/>
    </source>
</evidence>
<sequence length="383" mass="41642">MDLSMFSKDDIKYMRMALALGKKGLGRTAPNPAVGAVVVNGDEVVGRGYHKKAGTAHAEINALQEAGPRAKGATLYVTLEPCNHFGRTPPCTQAILNAGISRVVIGALDPNPRVAGGGEAYLREKGVRVEVGCLEFEAKILIAPFVKHTFTGRPWIRAKVASTLDGKIATRTFDSKWITGPKARSFGHRLRQISNAIMVGRGTAQYDNPSLTCRINSKQAHDPIRVILDSRLKLSPDLKVFHLESKAPTIVFCSRVSKDSEKFDLLRSIGVEVFEVDDDPGGGLSLKEILNILGSMNVQSMLVEGGSGLLGAFFDQELVDEVFFFFAPKIMGGNDSITSIGGLGPHVCQDVKRLYHMEIRRLGEDFLVHGFMDEGVFSKCLQG</sequence>
<evidence type="ECO:0000259" key="17">
    <source>
        <dbReference type="PROSITE" id="PS51747"/>
    </source>
</evidence>
<dbReference type="STRING" id="1156395.DBT_0333"/>
<dbReference type="CDD" id="cd01284">
    <property type="entry name" value="Riboflavin_deaminase-reductase"/>
    <property type="match status" value="1"/>
</dbReference>
<feature type="binding site" evidence="15">
    <location>
        <begin position="306"/>
        <end position="312"/>
    </location>
    <ligand>
        <name>NADP(+)</name>
        <dbReference type="ChEBI" id="CHEBI:58349"/>
    </ligand>
</feature>
<keyword evidence="12" id="KW-0511">Multifunctional enzyme</keyword>
<evidence type="ECO:0000256" key="8">
    <source>
        <dbReference type="ARBA" id="ARBA00022801"/>
    </source>
</evidence>
<dbReference type="PROSITE" id="PS51747">
    <property type="entry name" value="CYT_DCMP_DEAMINASES_2"/>
    <property type="match status" value="1"/>
</dbReference>
<feature type="binding site" evidence="15">
    <location>
        <position position="214"/>
    </location>
    <ligand>
        <name>substrate</name>
    </ligand>
</feature>
<proteinExistence type="inferred from homology"/>
<evidence type="ECO:0000256" key="14">
    <source>
        <dbReference type="PIRSR" id="PIRSR006769-1"/>
    </source>
</evidence>
<dbReference type="InterPro" id="IPR016193">
    <property type="entry name" value="Cytidine_deaminase-like"/>
</dbReference>
<feature type="binding site" evidence="16">
    <location>
        <position position="57"/>
    </location>
    <ligand>
        <name>Zn(2+)</name>
        <dbReference type="ChEBI" id="CHEBI:29105"/>
        <note>catalytic</note>
    </ligand>
</feature>
<comment type="similarity">
    <text evidence="5 13">In the C-terminal section; belongs to the HTP reductase family.</text>
</comment>
<evidence type="ECO:0000256" key="3">
    <source>
        <dbReference type="ARBA" id="ARBA00004910"/>
    </source>
</evidence>
<dbReference type="PATRIC" id="fig|1156395.6.peg.336"/>
<evidence type="ECO:0000256" key="9">
    <source>
        <dbReference type="ARBA" id="ARBA00022833"/>
    </source>
</evidence>
<evidence type="ECO:0000256" key="13">
    <source>
        <dbReference type="PIRNR" id="PIRNR006769"/>
    </source>
</evidence>
<comment type="catalytic activity">
    <reaction evidence="13">
        <text>5-amino-6-(5-phospho-D-ribitylamino)uracil + NADP(+) = 5-amino-6-(5-phospho-D-ribosylamino)uracil + NADPH + H(+)</text>
        <dbReference type="Rhea" id="RHEA:17845"/>
        <dbReference type="ChEBI" id="CHEBI:15378"/>
        <dbReference type="ChEBI" id="CHEBI:57783"/>
        <dbReference type="ChEBI" id="CHEBI:58349"/>
        <dbReference type="ChEBI" id="CHEBI:58421"/>
        <dbReference type="ChEBI" id="CHEBI:58453"/>
        <dbReference type="EC" id="1.1.1.193"/>
    </reaction>
</comment>
<dbReference type="SUPFAM" id="SSF53927">
    <property type="entry name" value="Cytidine deaminase-like"/>
    <property type="match status" value="1"/>
</dbReference>
<dbReference type="EMBL" id="MAGO01000001">
    <property type="protein sequence ID" value="OCC16516.1"/>
    <property type="molecule type" value="Genomic_DNA"/>
</dbReference>
<dbReference type="EC" id="1.1.1.193" evidence="13"/>
<comment type="catalytic activity">
    <reaction evidence="13">
        <text>2,5-diamino-6-hydroxy-4-(5-phosphoribosylamino)-pyrimidine + H2O + H(+) = 5-amino-6-(5-phospho-D-ribosylamino)uracil + NH4(+)</text>
        <dbReference type="Rhea" id="RHEA:21868"/>
        <dbReference type="ChEBI" id="CHEBI:15377"/>
        <dbReference type="ChEBI" id="CHEBI:15378"/>
        <dbReference type="ChEBI" id="CHEBI:28938"/>
        <dbReference type="ChEBI" id="CHEBI:58453"/>
        <dbReference type="ChEBI" id="CHEBI:58614"/>
        <dbReference type="EC" id="3.5.4.26"/>
    </reaction>
</comment>
<feature type="binding site" evidence="15">
    <location>
        <position position="304"/>
    </location>
    <ligand>
        <name>substrate</name>
    </ligand>
</feature>